<dbReference type="InterPro" id="IPR018311">
    <property type="entry name" value="Autoind_synth_CS"/>
</dbReference>
<reference evidence="10 11" key="1">
    <citation type="submission" date="2016-01" db="EMBL/GenBank/DDBJ databases">
        <authorList>
            <person name="Oliw E.H."/>
        </authorList>
    </citation>
    <scope>NUCLEOTIDE SEQUENCE [LARGE SCALE GENOMIC DNA]</scope>
    <source>
        <strain evidence="10 11">FRB97</strain>
    </source>
</reference>
<dbReference type="PROSITE" id="PS00949">
    <property type="entry name" value="AUTOINDUCER_SYNTH_1"/>
    <property type="match status" value="1"/>
</dbReference>
<dbReference type="InterPro" id="IPR016181">
    <property type="entry name" value="Acyl_CoA_acyltransferase"/>
</dbReference>
<dbReference type="InterPro" id="IPR001690">
    <property type="entry name" value="Autoind_synthase"/>
</dbReference>
<evidence type="ECO:0000256" key="3">
    <source>
        <dbReference type="ARBA" id="ARBA00022654"/>
    </source>
</evidence>
<evidence type="ECO:0000256" key="4">
    <source>
        <dbReference type="ARBA" id="ARBA00022679"/>
    </source>
</evidence>
<organism evidence="10 11">
    <name type="scientific">Gibbsiella quercinecans</name>
    <dbReference type="NCBI Taxonomy" id="929813"/>
    <lineage>
        <taxon>Bacteria</taxon>
        <taxon>Pseudomonadati</taxon>
        <taxon>Pseudomonadota</taxon>
        <taxon>Gammaproteobacteria</taxon>
        <taxon>Enterobacterales</taxon>
        <taxon>Yersiniaceae</taxon>
        <taxon>Gibbsiella</taxon>
    </lineage>
</organism>
<dbReference type="SUPFAM" id="SSF55729">
    <property type="entry name" value="Acyl-CoA N-acyltransferases (Nat)"/>
    <property type="match status" value="1"/>
</dbReference>
<protein>
    <recommendedName>
        <fullName evidence="2 9">Acyl-homoserine-lactone synthase</fullName>
        <ecNumber evidence="1 9">2.3.1.184</ecNumber>
    </recommendedName>
    <alternativeName>
        <fullName evidence="9">Autoinducer synthesis protein</fullName>
    </alternativeName>
</protein>
<dbReference type="Gene3D" id="3.40.630.30">
    <property type="match status" value="1"/>
</dbReference>
<evidence type="ECO:0000256" key="2">
    <source>
        <dbReference type="ARBA" id="ARBA00018768"/>
    </source>
</evidence>
<dbReference type="AlphaFoldDB" id="A0A250B1B6"/>
<keyword evidence="3 8" id="KW-0673">Quorum sensing</keyword>
<sequence length="235" mass="27817">MIEIFNVNYDLLSENRSAELFSLRKKTFKDRLDWIVNCKNNMEFDEYDNSHTTYLFGVCDNLIICSMRFIETRYNNMITGTFKHYFNKINIPEGNYLEASRLFIDKQRVRSFQLHQHPISSILFLSMINYARDKNYEGIYAIISHPMLIIFQRSGWKISIVEQGMSEKNQKIYLIYMPVDNKNQQTLINRIQKHELLSNKNGLDAWPLSLSIRENRSDELQLDPKPYGMFSIGNA</sequence>
<comment type="similarity">
    <text evidence="8 9">Belongs to the autoinducer synthase family.</text>
</comment>
<dbReference type="GO" id="GO:0007165">
    <property type="term" value="P:signal transduction"/>
    <property type="evidence" value="ECO:0007669"/>
    <property type="project" value="TreeGrafter"/>
</dbReference>
<dbReference type="RefSeq" id="WP_095846462.1">
    <property type="nucleotide sequence ID" value="NZ_CP014136.1"/>
</dbReference>
<gene>
    <name evidence="10" type="ORF">AWC35_11230</name>
</gene>
<comment type="catalytic activity">
    <reaction evidence="7 9">
        <text>a fatty acyl-[ACP] + S-adenosyl-L-methionine = an N-acyl-L-homoserine lactone + S-methyl-5'-thioadenosine + holo-[ACP] + H(+)</text>
        <dbReference type="Rhea" id="RHEA:10096"/>
        <dbReference type="Rhea" id="RHEA-COMP:9685"/>
        <dbReference type="Rhea" id="RHEA-COMP:14125"/>
        <dbReference type="ChEBI" id="CHEBI:15378"/>
        <dbReference type="ChEBI" id="CHEBI:17509"/>
        <dbReference type="ChEBI" id="CHEBI:55474"/>
        <dbReference type="ChEBI" id="CHEBI:59789"/>
        <dbReference type="ChEBI" id="CHEBI:64479"/>
        <dbReference type="ChEBI" id="CHEBI:138651"/>
        <dbReference type="EC" id="2.3.1.184"/>
    </reaction>
</comment>
<dbReference type="Proteomes" id="UP000217182">
    <property type="component" value="Chromosome"/>
</dbReference>
<evidence type="ECO:0000256" key="6">
    <source>
        <dbReference type="ARBA" id="ARBA00022929"/>
    </source>
</evidence>
<dbReference type="OrthoDB" id="6169313at2"/>
<dbReference type="PRINTS" id="PR01549">
    <property type="entry name" value="AUTOINDCRSYN"/>
</dbReference>
<dbReference type="GO" id="GO:0061579">
    <property type="term" value="F:N-acyl homoserine lactone synthase activity"/>
    <property type="evidence" value="ECO:0007669"/>
    <property type="project" value="UniProtKB-UniRule"/>
</dbReference>
<dbReference type="GO" id="GO:0009372">
    <property type="term" value="P:quorum sensing"/>
    <property type="evidence" value="ECO:0007669"/>
    <property type="project" value="UniProtKB-UniRule"/>
</dbReference>
<evidence type="ECO:0000313" key="10">
    <source>
        <dbReference type="EMBL" id="ATA19856.1"/>
    </source>
</evidence>
<dbReference type="KEGG" id="gqu:AWC35_11230"/>
<proteinExistence type="inferred from homology"/>
<evidence type="ECO:0000256" key="9">
    <source>
        <dbReference type="RuleBase" id="RU361135"/>
    </source>
</evidence>
<evidence type="ECO:0000313" key="11">
    <source>
        <dbReference type="Proteomes" id="UP000217182"/>
    </source>
</evidence>
<evidence type="ECO:0000256" key="7">
    <source>
        <dbReference type="ARBA" id="ARBA00048576"/>
    </source>
</evidence>
<dbReference type="EMBL" id="CP014136">
    <property type="protein sequence ID" value="ATA19856.1"/>
    <property type="molecule type" value="Genomic_DNA"/>
</dbReference>
<evidence type="ECO:0000256" key="5">
    <source>
        <dbReference type="ARBA" id="ARBA00022691"/>
    </source>
</evidence>
<keyword evidence="4 9" id="KW-0808">Transferase</keyword>
<keyword evidence="6 8" id="KW-0071">Autoinducer synthesis</keyword>
<accession>A0A250B1B6</accession>
<dbReference type="EC" id="2.3.1.184" evidence="1 9"/>
<evidence type="ECO:0000256" key="1">
    <source>
        <dbReference type="ARBA" id="ARBA00012340"/>
    </source>
</evidence>
<dbReference type="Pfam" id="PF00765">
    <property type="entry name" value="Autoind_synth"/>
    <property type="match status" value="1"/>
</dbReference>
<dbReference type="PROSITE" id="PS51187">
    <property type="entry name" value="AUTOINDUCER_SYNTH_2"/>
    <property type="match status" value="1"/>
</dbReference>
<keyword evidence="5 9" id="KW-0949">S-adenosyl-L-methionine</keyword>
<keyword evidence="11" id="KW-1185">Reference proteome</keyword>
<name>A0A250B1B6_9GAMM</name>
<evidence type="ECO:0000256" key="8">
    <source>
        <dbReference type="PROSITE-ProRule" id="PRU00533"/>
    </source>
</evidence>
<dbReference type="PANTHER" id="PTHR39322:SF1">
    <property type="entry name" value="ISOVALERYL-HOMOSERINE LACTONE SYNTHASE"/>
    <property type="match status" value="1"/>
</dbReference>
<dbReference type="PANTHER" id="PTHR39322">
    <property type="entry name" value="ACYL-HOMOSERINE-LACTONE SYNTHASE"/>
    <property type="match status" value="1"/>
</dbReference>